<organism evidence="2 3">
    <name type="scientific">Apiospora saccharicola</name>
    <dbReference type="NCBI Taxonomy" id="335842"/>
    <lineage>
        <taxon>Eukaryota</taxon>
        <taxon>Fungi</taxon>
        <taxon>Dikarya</taxon>
        <taxon>Ascomycota</taxon>
        <taxon>Pezizomycotina</taxon>
        <taxon>Sordariomycetes</taxon>
        <taxon>Xylariomycetidae</taxon>
        <taxon>Amphisphaeriales</taxon>
        <taxon>Apiosporaceae</taxon>
        <taxon>Apiospora</taxon>
    </lineage>
</organism>
<dbReference type="Proteomes" id="UP001446871">
    <property type="component" value="Unassembled WGS sequence"/>
</dbReference>
<feature type="compositionally biased region" description="Acidic residues" evidence="1">
    <location>
        <begin position="163"/>
        <end position="219"/>
    </location>
</feature>
<evidence type="ECO:0000313" key="2">
    <source>
        <dbReference type="EMBL" id="KAK8071632.1"/>
    </source>
</evidence>
<dbReference type="EMBL" id="JAQQWM010000003">
    <property type="protein sequence ID" value="KAK8071632.1"/>
    <property type="molecule type" value="Genomic_DNA"/>
</dbReference>
<comment type="caution">
    <text evidence="2">The sequence shown here is derived from an EMBL/GenBank/DDBJ whole genome shotgun (WGS) entry which is preliminary data.</text>
</comment>
<name>A0ABR1VLA4_9PEZI</name>
<feature type="region of interest" description="Disordered" evidence="1">
    <location>
        <begin position="162"/>
        <end position="234"/>
    </location>
</feature>
<reference evidence="2 3" key="1">
    <citation type="submission" date="2023-01" db="EMBL/GenBank/DDBJ databases">
        <title>Analysis of 21 Apiospora genomes using comparative genomics revels a genus with tremendous synthesis potential of carbohydrate active enzymes and secondary metabolites.</title>
        <authorList>
            <person name="Sorensen T."/>
        </authorList>
    </citation>
    <scope>NUCLEOTIDE SEQUENCE [LARGE SCALE GENOMIC DNA]</scope>
    <source>
        <strain evidence="2 3">CBS 83171</strain>
    </source>
</reference>
<proteinExistence type="predicted"/>
<evidence type="ECO:0000256" key="1">
    <source>
        <dbReference type="SAM" id="MobiDB-lite"/>
    </source>
</evidence>
<keyword evidence="3" id="KW-1185">Reference proteome</keyword>
<gene>
    <name evidence="2" type="ORF">PG996_004980</name>
</gene>
<accession>A0ABR1VLA4</accession>
<sequence length="289" mass="32587">MAANRVRYSTGSWSWASATAPVQVADRLTEYGDYFVTDHDGGALCFNLKRRAYEMPSEWIDGLPPATPPDMLERQLDVVSEALTIDKSHLDMMPELPSKALQIQGHISQGTLSMASNDGNMWQIDVQSPAGASGLIRAFPDRPPENDNMECLFVVMCAKNERDDEDEEFSDEENEDEDEEDGEEGENEEVDNKDDNKEDDNEKGERDDDDDDDDEDENENERGNLRSHSWSGNGIMVKLNPDSTYSRVGAIEFADLDGEMWAALRHQCRQRSLEQRVHETADGVKFTLV</sequence>
<protein>
    <submittedName>
        <fullName evidence="2">Uncharacterized protein</fullName>
    </submittedName>
</protein>
<evidence type="ECO:0000313" key="3">
    <source>
        <dbReference type="Proteomes" id="UP001446871"/>
    </source>
</evidence>